<sequence>MSSVTKEEEEIRRTKPKPNSKPPRPKRIIFSFESYANDLIQRMKSSNVVIEQGLSDTEFSSLESKFNFTFPPDLRLILQQGLPISPGFPNWRSASQQQLRILLDLPLSSILRTVSNNRFWHPSWGPLPKDAAQSIQTILDAVPRLVPIYQSYYIPSSPNVIGNPIFYVDHGGHVRLDSFDVAGFVRRAEFLSGVEAVEPVWAATKARTIEFWSEMADGRGWKWWWDERKGELGECMDDVLRKLREGGWKEEEIRDMMMMMKVNQYEQDKRVFKDKKEIVEHVHVHVRDLSLMLLRGGWSREDVLYSLGVQVQEQNSFLDLEF</sequence>
<name>A0A1S2YZ44_CICAR</name>
<reference evidence="3" key="2">
    <citation type="submission" date="2025-08" db="UniProtKB">
        <authorList>
            <consortium name="RefSeq"/>
        </authorList>
    </citation>
    <scope>IDENTIFICATION</scope>
    <source>
        <tissue evidence="3">Etiolated seedlings</tissue>
    </source>
</reference>
<feature type="compositionally biased region" description="Basic and acidic residues" evidence="1">
    <location>
        <begin position="1"/>
        <end position="13"/>
    </location>
</feature>
<organism evidence="2 3">
    <name type="scientific">Cicer arietinum</name>
    <name type="common">Chickpea</name>
    <name type="synonym">Garbanzo</name>
    <dbReference type="NCBI Taxonomy" id="3827"/>
    <lineage>
        <taxon>Eukaryota</taxon>
        <taxon>Viridiplantae</taxon>
        <taxon>Streptophyta</taxon>
        <taxon>Embryophyta</taxon>
        <taxon>Tracheophyta</taxon>
        <taxon>Spermatophyta</taxon>
        <taxon>Magnoliopsida</taxon>
        <taxon>eudicotyledons</taxon>
        <taxon>Gunneridae</taxon>
        <taxon>Pentapetalae</taxon>
        <taxon>rosids</taxon>
        <taxon>fabids</taxon>
        <taxon>Fabales</taxon>
        <taxon>Fabaceae</taxon>
        <taxon>Papilionoideae</taxon>
        <taxon>50 kb inversion clade</taxon>
        <taxon>NPAAA clade</taxon>
        <taxon>Hologalegina</taxon>
        <taxon>IRL clade</taxon>
        <taxon>Cicereae</taxon>
        <taxon>Cicer</taxon>
    </lineage>
</organism>
<dbReference type="PANTHER" id="PTHR32011">
    <property type="entry name" value="OS08G0472400 PROTEIN"/>
    <property type="match status" value="1"/>
</dbReference>
<dbReference type="OrthoDB" id="1921190at2759"/>
<evidence type="ECO:0000313" key="2">
    <source>
        <dbReference type="Proteomes" id="UP000087171"/>
    </source>
</evidence>
<feature type="region of interest" description="Disordered" evidence="1">
    <location>
        <begin position="1"/>
        <end position="26"/>
    </location>
</feature>
<accession>A0A1S2YZ44</accession>
<dbReference type="AlphaFoldDB" id="A0A1S2YZ44"/>
<dbReference type="Proteomes" id="UP000087171">
    <property type="component" value="Chromosome Ca8"/>
</dbReference>
<evidence type="ECO:0000256" key="1">
    <source>
        <dbReference type="SAM" id="MobiDB-lite"/>
    </source>
</evidence>
<dbReference type="GeneID" id="101499545"/>
<reference evidence="2" key="1">
    <citation type="journal article" date="2013" name="Nat. Biotechnol.">
        <title>Draft genome sequence of chickpea (Cicer arietinum) provides a resource for trait improvement.</title>
        <authorList>
            <person name="Varshney R.K."/>
            <person name="Song C."/>
            <person name="Saxena R.K."/>
            <person name="Azam S."/>
            <person name="Yu S."/>
            <person name="Sharpe A.G."/>
            <person name="Cannon S."/>
            <person name="Baek J."/>
            <person name="Rosen B.D."/>
            <person name="Tar'an B."/>
            <person name="Millan T."/>
            <person name="Zhang X."/>
            <person name="Ramsay L.D."/>
            <person name="Iwata A."/>
            <person name="Wang Y."/>
            <person name="Nelson W."/>
            <person name="Farmer A.D."/>
            <person name="Gaur P.M."/>
            <person name="Soderlund C."/>
            <person name="Penmetsa R.V."/>
            <person name="Xu C."/>
            <person name="Bharti A.K."/>
            <person name="He W."/>
            <person name="Winter P."/>
            <person name="Zhao S."/>
            <person name="Hane J.K."/>
            <person name="Carrasquilla-Garcia N."/>
            <person name="Condie J.A."/>
            <person name="Upadhyaya H.D."/>
            <person name="Luo M.C."/>
            <person name="Thudi M."/>
            <person name="Gowda C.L."/>
            <person name="Singh N.P."/>
            <person name="Lichtenzveig J."/>
            <person name="Gali K.K."/>
            <person name="Rubio J."/>
            <person name="Nadarajan N."/>
            <person name="Dolezel J."/>
            <person name="Bansal K.C."/>
            <person name="Xu X."/>
            <person name="Edwards D."/>
            <person name="Zhang G."/>
            <person name="Kahl G."/>
            <person name="Gil J."/>
            <person name="Singh K.B."/>
            <person name="Datta S.K."/>
            <person name="Jackson S.A."/>
            <person name="Wang J."/>
            <person name="Cook D.R."/>
        </authorList>
    </citation>
    <scope>NUCLEOTIDE SEQUENCE [LARGE SCALE GENOMIC DNA]</scope>
    <source>
        <strain evidence="2">cv. CDC Frontier</strain>
    </source>
</reference>
<dbReference type="eggNOG" id="ENOG502QU7Y">
    <property type="taxonomic scope" value="Eukaryota"/>
</dbReference>
<dbReference type="RefSeq" id="XP_004512207.1">
    <property type="nucleotide sequence ID" value="XM_004512150.3"/>
</dbReference>
<dbReference type="PaxDb" id="3827-XP_004512207.1"/>
<protein>
    <submittedName>
        <fullName evidence="3">Uncharacterized protein LOC101499545</fullName>
    </submittedName>
</protein>
<feature type="compositionally biased region" description="Basic residues" evidence="1">
    <location>
        <begin position="14"/>
        <end position="26"/>
    </location>
</feature>
<keyword evidence="2" id="KW-1185">Reference proteome</keyword>
<dbReference type="KEGG" id="cam:101499545"/>
<gene>
    <name evidence="3" type="primary">LOC101499545</name>
</gene>
<evidence type="ECO:0000313" key="3">
    <source>
        <dbReference type="RefSeq" id="XP_004512207.1"/>
    </source>
</evidence>
<dbReference type="PANTHER" id="PTHR32011:SF6">
    <property type="entry name" value="KNR4_SMI1-LIKE DOMAIN-CONTAINING PROTEIN"/>
    <property type="match status" value="1"/>
</dbReference>
<proteinExistence type="predicted"/>